<dbReference type="KEGG" id="psez:HME7025_00723"/>
<dbReference type="InterPro" id="IPR012338">
    <property type="entry name" value="Beta-lactam/transpept-like"/>
</dbReference>
<evidence type="ECO:0000259" key="2">
    <source>
        <dbReference type="Pfam" id="PF00144"/>
    </source>
</evidence>
<proteinExistence type="predicted"/>
<dbReference type="Gene3D" id="3.40.710.10">
    <property type="entry name" value="DD-peptidase/beta-lactamase superfamily"/>
    <property type="match status" value="1"/>
</dbReference>
<keyword evidence="4" id="KW-1185">Reference proteome</keyword>
<feature type="domain" description="Beta-lactamase-related" evidence="2">
    <location>
        <begin position="42"/>
        <end position="395"/>
    </location>
</feature>
<dbReference type="RefSeq" id="WP_161956203.1">
    <property type="nucleotide sequence ID" value="NZ_CP029346.1"/>
</dbReference>
<evidence type="ECO:0000256" key="1">
    <source>
        <dbReference type="SAM" id="SignalP"/>
    </source>
</evidence>
<keyword evidence="1" id="KW-0732">Signal</keyword>
<organism evidence="3 4">
    <name type="scientific">Aquirufa nivalisilvae</name>
    <dbReference type="NCBI Taxonomy" id="2516557"/>
    <lineage>
        <taxon>Bacteria</taxon>
        <taxon>Pseudomonadati</taxon>
        <taxon>Bacteroidota</taxon>
        <taxon>Cytophagia</taxon>
        <taxon>Cytophagales</taxon>
        <taxon>Flectobacillaceae</taxon>
        <taxon>Aquirufa</taxon>
    </lineage>
</organism>
<name>A0A2S2DT71_9BACT</name>
<evidence type="ECO:0000313" key="3">
    <source>
        <dbReference type="EMBL" id="AWL08594.1"/>
    </source>
</evidence>
<feature type="signal peptide" evidence="1">
    <location>
        <begin position="1"/>
        <end position="22"/>
    </location>
</feature>
<dbReference type="Proteomes" id="UP000245468">
    <property type="component" value="Chromosome"/>
</dbReference>
<sequence length="414" mass="46779">MKLKKHLLYFGFCFLVSTTIFAQTSEKLVAGMSLERLQRYDAFLQKEIDDHIIPGAVSLIVKDGKVIEYRALGFSNAVDKVPMKQDDLFYMQSMTKPIMTVAFMMLYEEGHFLLTDPVSKYIPEFKNMRVAKDVNQGANGETDSLASQITIAQILSHTSGMTHGLATTALDRDFRMKYYGMPFPKNIQELVIKATKIPLVGQPGKQWNYSASPDVLSALIEKFSGMSTADFLQERLFKPLGMINTGYNLTDAQAARVVKVHRNSPDGSLILTTNQPKTSGNVIWFGTHSLFSTAKDYMEFCQMLLNEGMWKGKQFLSRKTLELMISNHVGDMYEKRIPDRKGEGFGLGFAVLENVTGSQVLGDKGLYFWSGANNTHFFINPKEKLIAIMLTQKDPHTIYYHTKMRQLIHQAIVD</sequence>
<feature type="chain" id="PRO_5015541179" evidence="1">
    <location>
        <begin position="23"/>
        <end position="414"/>
    </location>
</feature>
<accession>A0A2S2DT71</accession>
<protein>
    <submittedName>
        <fullName evidence="3">Esterase EstB</fullName>
    </submittedName>
</protein>
<dbReference type="PANTHER" id="PTHR43283">
    <property type="entry name" value="BETA-LACTAMASE-RELATED"/>
    <property type="match status" value="1"/>
</dbReference>
<evidence type="ECO:0000313" key="4">
    <source>
        <dbReference type="Proteomes" id="UP000245468"/>
    </source>
</evidence>
<dbReference type="EMBL" id="CP029346">
    <property type="protein sequence ID" value="AWL08594.1"/>
    <property type="molecule type" value="Genomic_DNA"/>
</dbReference>
<gene>
    <name evidence="3" type="ORF">HME7025_00723</name>
</gene>
<dbReference type="Pfam" id="PF00144">
    <property type="entry name" value="Beta-lactamase"/>
    <property type="match status" value="1"/>
</dbReference>
<dbReference type="AlphaFoldDB" id="A0A2S2DT71"/>
<dbReference type="PANTHER" id="PTHR43283:SF3">
    <property type="entry name" value="BETA-LACTAMASE FAMILY PROTEIN (AFU_ORTHOLOGUE AFUA_5G07500)"/>
    <property type="match status" value="1"/>
</dbReference>
<dbReference type="InterPro" id="IPR050789">
    <property type="entry name" value="Diverse_Enzym_Activities"/>
</dbReference>
<dbReference type="SUPFAM" id="SSF56601">
    <property type="entry name" value="beta-lactamase/transpeptidase-like"/>
    <property type="match status" value="1"/>
</dbReference>
<reference evidence="4" key="1">
    <citation type="submission" date="2018-05" db="EMBL/GenBank/DDBJ databases">
        <title>Pseudarcicella sp. HME7025 Genome sequencing and assembly.</title>
        <authorList>
            <person name="Kim H."/>
            <person name="Kang H."/>
            <person name="Joh K."/>
        </authorList>
    </citation>
    <scope>NUCLEOTIDE SEQUENCE [LARGE SCALE GENOMIC DNA]</scope>
    <source>
        <strain evidence="4">HME7025</strain>
    </source>
</reference>
<dbReference type="InterPro" id="IPR001466">
    <property type="entry name" value="Beta-lactam-related"/>
</dbReference>